<protein>
    <recommendedName>
        <fullName evidence="4">DUF3455 domain-containing protein</fullName>
    </recommendedName>
</protein>
<reference evidence="2 3" key="1">
    <citation type="submission" date="2024-11" db="EMBL/GenBank/DDBJ databases">
        <title>Using genomics to understand microbial adaptation to soil warming.</title>
        <authorList>
            <person name="Deangelis K.M. PhD."/>
        </authorList>
    </citation>
    <scope>NUCLEOTIDE SEQUENCE [LARGE SCALE GENOMIC DNA]</scope>
    <source>
        <strain evidence="2 3">GAS97</strain>
    </source>
</reference>
<dbReference type="InterPro" id="IPR021851">
    <property type="entry name" value="DUF3455"/>
</dbReference>
<gene>
    <name evidence="2" type="ORF">ABH943_003238</name>
</gene>
<comment type="caution">
    <text evidence="2">The sequence shown here is derived from an EMBL/GenBank/DDBJ whole genome shotgun (WGS) entry which is preliminary data.</text>
</comment>
<evidence type="ECO:0000313" key="2">
    <source>
        <dbReference type="EMBL" id="MFK4443216.1"/>
    </source>
</evidence>
<dbReference type="RefSeq" id="WP_404607783.1">
    <property type="nucleotide sequence ID" value="NZ_JBIYDN010000009.1"/>
</dbReference>
<dbReference type="PROSITE" id="PS51257">
    <property type="entry name" value="PROKAR_LIPOPROTEIN"/>
    <property type="match status" value="1"/>
</dbReference>
<keyword evidence="3" id="KW-1185">Reference proteome</keyword>
<accession>A0ABW8ML83</accession>
<feature type="chain" id="PRO_5046835065" description="DUF3455 domain-containing protein" evidence="1">
    <location>
        <begin position="30"/>
        <end position="170"/>
    </location>
</feature>
<sequence length="170" mass="17930">MFTIFDRAGGVLCSTAVIAACVASTVAFAASPIDPPQAERALETTASGVQVYSCEYDAQHRLGWVFKNPQATLYDASGHAVIRHSAGPSWEADDGSRIVGHVIAQTPSEASASVPQLLLEARSTAANGTLSAIRYVQRVNTVGGVMPAAPCSTEHEIGNSPYIANYIFYK</sequence>
<name>A0ABW8ML83_9BURK</name>
<evidence type="ECO:0000256" key="1">
    <source>
        <dbReference type="SAM" id="SignalP"/>
    </source>
</evidence>
<dbReference type="PANTHER" id="PTHR35567:SF1">
    <property type="entry name" value="CONSERVED FUNGAL PROTEIN (AFU_ORTHOLOGUE AFUA_1G14230)"/>
    <property type="match status" value="1"/>
</dbReference>
<dbReference type="PANTHER" id="PTHR35567">
    <property type="entry name" value="MALATE DEHYDROGENASE (AFU_ORTHOLOGUE AFUA_2G13800)"/>
    <property type="match status" value="1"/>
</dbReference>
<dbReference type="EMBL" id="JBIYDN010000009">
    <property type="protein sequence ID" value="MFK4443216.1"/>
    <property type="molecule type" value="Genomic_DNA"/>
</dbReference>
<dbReference type="Proteomes" id="UP001620514">
    <property type="component" value="Unassembled WGS sequence"/>
</dbReference>
<feature type="signal peptide" evidence="1">
    <location>
        <begin position="1"/>
        <end position="29"/>
    </location>
</feature>
<evidence type="ECO:0008006" key="4">
    <source>
        <dbReference type="Google" id="ProtNLM"/>
    </source>
</evidence>
<keyword evidence="1" id="KW-0732">Signal</keyword>
<proteinExistence type="predicted"/>
<organism evidence="2 3">
    <name type="scientific">Caballeronia udeis</name>
    <dbReference type="NCBI Taxonomy" id="1232866"/>
    <lineage>
        <taxon>Bacteria</taxon>
        <taxon>Pseudomonadati</taxon>
        <taxon>Pseudomonadota</taxon>
        <taxon>Betaproteobacteria</taxon>
        <taxon>Burkholderiales</taxon>
        <taxon>Burkholderiaceae</taxon>
        <taxon>Caballeronia</taxon>
    </lineage>
</organism>
<evidence type="ECO:0000313" key="3">
    <source>
        <dbReference type="Proteomes" id="UP001620514"/>
    </source>
</evidence>
<dbReference type="Pfam" id="PF11937">
    <property type="entry name" value="DUF3455"/>
    <property type="match status" value="1"/>
</dbReference>